<keyword evidence="11" id="KW-1185">Reference proteome</keyword>
<evidence type="ECO:0000256" key="1">
    <source>
        <dbReference type="ARBA" id="ARBA00007201"/>
    </source>
</evidence>
<dbReference type="EC" id="3.6.4.13" evidence="7"/>
<dbReference type="InterPro" id="IPR027417">
    <property type="entry name" value="P-loop_NTPase"/>
</dbReference>
<feature type="compositionally biased region" description="Low complexity" evidence="8">
    <location>
        <begin position="1248"/>
        <end position="1259"/>
    </location>
</feature>
<proteinExistence type="inferred from homology"/>
<evidence type="ECO:0000256" key="4">
    <source>
        <dbReference type="ARBA" id="ARBA00022806"/>
    </source>
</evidence>
<dbReference type="Pfam" id="PF11603">
    <property type="entry name" value="Sir1"/>
    <property type="match status" value="1"/>
</dbReference>
<dbReference type="Proteomes" id="UP000006310">
    <property type="component" value="Chromosome 2"/>
</dbReference>
<comment type="function">
    <text evidence="7">RNA helicase.</text>
</comment>
<keyword evidence="4 7" id="KW-0347">Helicase</keyword>
<dbReference type="InterPro" id="IPR001650">
    <property type="entry name" value="Helicase_C-like"/>
</dbReference>
<comment type="domain">
    <text evidence="7">The Q motif is unique to and characteristic of the DEAD box family of RNA helicases and controls ATP binding and hydrolysis.</text>
</comment>
<evidence type="ECO:0000256" key="6">
    <source>
        <dbReference type="ARBA" id="ARBA00022884"/>
    </source>
</evidence>
<dbReference type="eggNOG" id="ENOG502QWCT">
    <property type="taxonomic scope" value="Eukaryota"/>
</dbReference>
<dbReference type="PROSITE" id="PS51194">
    <property type="entry name" value="HELICASE_CTER"/>
    <property type="match status" value="1"/>
</dbReference>
<dbReference type="InterPro" id="IPR014001">
    <property type="entry name" value="Helicase_ATP-bd"/>
</dbReference>
<evidence type="ECO:0000256" key="3">
    <source>
        <dbReference type="ARBA" id="ARBA00022801"/>
    </source>
</evidence>
<dbReference type="EMBL" id="HE978315">
    <property type="protein sequence ID" value="CCK69125.1"/>
    <property type="molecule type" value="Genomic_DNA"/>
</dbReference>
<dbReference type="GeneID" id="34524775"/>
<dbReference type="GO" id="GO:0005524">
    <property type="term" value="F:ATP binding"/>
    <property type="evidence" value="ECO:0007669"/>
    <property type="project" value="UniProtKB-UniRule"/>
</dbReference>
<organism evidence="10 11">
    <name type="scientific">Huiozyma naganishii (strain ATCC MYA-139 / BCRC 22969 / CBS 8797 / KCTC 17520 / NBRC 10181 / NCYC 3082 / Yp74L-3)</name>
    <name type="common">Yeast</name>
    <name type="synonym">Kazachstania naganishii</name>
    <dbReference type="NCBI Taxonomy" id="1071383"/>
    <lineage>
        <taxon>Eukaryota</taxon>
        <taxon>Fungi</taxon>
        <taxon>Dikarya</taxon>
        <taxon>Ascomycota</taxon>
        <taxon>Saccharomycotina</taxon>
        <taxon>Saccharomycetes</taxon>
        <taxon>Saccharomycetales</taxon>
        <taxon>Saccharomycetaceae</taxon>
        <taxon>Huiozyma</taxon>
    </lineage>
</organism>
<name>J7R2S7_HUIN7</name>
<evidence type="ECO:0000313" key="11">
    <source>
        <dbReference type="Proteomes" id="UP000006310"/>
    </source>
</evidence>
<accession>J7R2S7</accession>
<dbReference type="InterPro" id="IPR037240">
    <property type="entry name" value="ORC1-binding_dom"/>
</dbReference>
<evidence type="ECO:0000313" key="10">
    <source>
        <dbReference type="EMBL" id="CCK69125.1"/>
    </source>
</evidence>
<reference evidence="10 11" key="1">
    <citation type="journal article" date="2011" name="Proc. Natl. Acad. Sci. U.S.A.">
        <title>Evolutionary erosion of yeast sex chromosomes by mating-type switching accidents.</title>
        <authorList>
            <person name="Gordon J.L."/>
            <person name="Armisen D."/>
            <person name="Proux-Wera E."/>
            <person name="Oheigeartaigh S.S."/>
            <person name="Byrne K.P."/>
            <person name="Wolfe K.H."/>
        </authorList>
    </citation>
    <scope>NUCLEOTIDE SEQUENCE [LARGE SCALE GENOMIC DNA]</scope>
    <source>
        <strain evidence="11">ATCC MYA-139 / BCRC 22969 / CBS 8797 / CCRC 22969 / KCTC 17520 / NBRC 10181 / NCYC 3082</strain>
    </source>
</reference>
<comment type="catalytic activity">
    <reaction evidence="7">
        <text>ATP + H2O = ADP + phosphate + H(+)</text>
        <dbReference type="Rhea" id="RHEA:13065"/>
        <dbReference type="ChEBI" id="CHEBI:15377"/>
        <dbReference type="ChEBI" id="CHEBI:15378"/>
        <dbReference type="ChEBI" id="CHEBI:30616"/>
        <dbReference type="ChEBI" id="CHEBI:43474"/>
        <dbReference type="ChEBI" id="CHEBI:456216"/>
        <dbReference type="EC" id="3.6.4.13"/>
    </reaction>
</comment>
<feature type="region of interest" description="Disordered" evidence="8">
    <location>
        <begin position="1248"/>
        <end position="1272"/>
    </location>
</feature>
<dbReference type="PANTHER" id="PTHR24031">
    <property type="entry name" value="RNA HELICASE"/>
    <property type="match status" value="1"/>
</dbReference>
<keyword evidence="6 7" id="KW-0694">RNA-binding</keyword>
<dbReference type="SUPFAM" id="SSF52540">
    <property type="entry name" value="P-loop containing nucleoside triphosphate hydrolases"/>
    <property type="match status" value="1"/>
</dbReference>
<dbReference type="GO" id="GO:0003724">
    <property type="term" value="F:RNA helicase activity"/>
    <property type="evidence" value="ECO:0007669"/>
    <property type="project" value="UniProtKB-EC"/>
</dbReference>
<dbReference type="OMA" id="GLANIGH"/>
<keyword evidence="2 7" id="KW-0547">Nucleotide-binding</keyword>
<dbReference type="Pfam" id="PF00271">
    <property type="entry name" value="Helicase_C"/>
    <property type="match status" value="1"/>
</dbReference>
<gene>
    <name evidence="10" type="primary">KNAG0B07010</name>
    <name evidence="10" type="ordered locus">KNAG_0B07010</name>
</gene>
<dbReference type="HOGENOM" id="CLU_003044_2_0_1"/>
<dbReference type="SMART" id="SM00487">
    <property type="entry name" value="DEXDc"/>
    <property type="match status" value="1"/>
</dbReference>
<dbReference type="Gene3D" id="3.40.50.300">
    <property type="entry name" value="P-loop containing nucleotide triphosphate hydrolases"/>
    <property type="match status" value="2"/>
</dbReference>
<dbReference type="GO" id="GO:0016787">
    <property type="term" value="F:hydrolase activity"/>
    <property type="evidence" value="ECO:0007669"/>
    <property type="project" value="UniProtKB-KW"/>
</dbReference>
<dbReference type="SMART" id="SM00490">
    <property type="entry name" value="HELICc"/>
    <property type="match status" value="1"/>
</dbReference>
<evidence type="ECO:0000256" key="5">
    <source>
        <dbReference type="ARBA" id="ARBA00022840"/>
    </source>
</evidence>
<keyword evidence="5 7" id="KW-0067">ATP-binding</keyword>
<feature type="domain" description="Helicase C-terminal" evidence="9">
    <location>
        <begin position="1056"/>
        <end position="1198"/>
    </location>
</feature>
<evidence type="ECO:0000256" key="8">
    <source>
        <dbReference type="SAM" id="MobiDB-lite"/>
    </source>
</evidence>
<feature type="compositionally biased region" description="Polar residues" evidence="8">
    <location>
        <begin position="44"/>
        <end position="62"/>
    </location>
</feature>
<dbReference type="InterPro" id="IPR011545">
    <property type="entry name" value="DEAD/DEAH_box_helicase_dom"/>
</dbReference>
<evidence type="ECO:0000256" key="7">
    <source>
        <dbReference type="RuleBase" id="RU365068"/>
    </source>
</evidence>
<dbReference type="GO" id="GO:0003723">
    <property type="term" value="F:RNA binding"/>
    <property type="evidence" value="ECO:0007669"/>
    <property type="project" value="UniProtKB-UniRule"/>
</dbReference>
<dbReference type="Pfam" id="PF00270">
    <property type="entry name" value="DEAD"/>
    <property type="match status" value="1"/>
</dbReference>
<dbReference type="OrthoDB" id="4070089at2759"/>
<evidence type="ECO:0000256" key="2">
    <source>
        <dbReference type="ARBA" id="ARBA00022741"/>
    </source>
</evidence>
<feature type="region of interest" description="Disordered" evidence="8">
    <location>
        <begin position="17"/>
        <end position="65"/>
    </location>
</feature>
<keyword evidence="3 7" id="KW-0378">Hydrolase</keyword>
<dbReference type="GO" id="GO:0070013">
    <property type="term" value="C:intracellular organelle lumen"/>
    <property type="evidence" value="ECO:0007669"/>
    <property type="project" value="UniProtKB-ARBA"/>
</dbReference>
<reference evidence="11" key="2">
    <citation type="submission" date="2012-08" db="EMBL/GenBank/DDBJ databases">
        <title>Genome sequence of Kazachstania naganishii.</title>
        <authorList>
            <person name="Gordon J.L."/>
            <person name="Armisen D."/>
            <person name="Proux-Wera E."/>
            <person name="OhEigeartaigh S.S."/>
            <person name="Byrne K.P."/>
            <person name="Wolfe K.H."/>
        </authorList>
    </citation>
    <scope>NUCLEOTIDE SEQUENCE [LARGE SCALE GENOMIC DNA]</scope>
    <source>
        <strain evidence="11">ATCC MYA-139 / BCRC 22969 / CBS 8797 / CCRC 22969 / KCTC 17520 / NBRC 10181 / NCYC 3082</strain>
    </source>
</reference>
<comment type="similarity">
    <text evidence="7">Belongs to the DEAD box helicase family.</text>
</comment>
<dbReference type="SUPFAM" id="SSF144005">
    <property type="entry name" value="ORC1-binding domain"/>
    <property type="match status" value="1"/>
</dbReference>
<comment type="similarity">
    <text evidence="1">Belongs to the helicase family. Yeast subtelomeric Y' repeat subfamily.</text>
</comment>
<dbReference type="InterPro" id="IPR021646">
    <property type="entry name" value="Sir1_ORC-binding"/>
</dbReference>
<dbReference type="STRING" id="1071383.J7R2S7"/>
<protein>
    <recommendedName>
        <fullName evidence="7">ATP-dependent RNA helicase</fullName>
        <ecNumber evidence="7">3.6.4.13</ecNumber>
    </recommendedName>
</protein>
<dbReference type="RefSeq" id="XP_022463371.1">
    <property type="nucleotide sequence ID" value="XM_022606702.1"/>
</dbReference>
<evidence type="ECO:0000259" key="9">
    <source>
        <dbReference type="PROSITE" id="PS51194"/>
    </source>
</evidence>
<sequence length="1311" mass="148233">MQSYTGSEDELYSSTFEEAFEEMNHSDPPSESESEFDFTPPTKGDTNACNSLPQQAVPSQSGPEPCTVEVSDRYTVIEGYLVFINKNGTKAVRSYIPQSNTINKREGEVLEKLNIIDMNELYNRYSYSDLIPCSSSKLFDYMGTETVSVIETESGFQIASGRQKSEARPMQVIRYRPLHKKIKCLYYVSPQDTIQIATNINYVPISTVREVGFYKEKLCLHNLRFNDNDLELIGLFLKENSSMRDRISFVFMKFYTEVCAGVVKTNYTRDRYGEICPFPREVASATLAGYVHNLTVFLYLDEVSDKISCAEKAARPKKTVSLFDGALGDEMLLQNALYWREIITNSSHTDYLISLCRLATVNLNRVTAAKVEFLSVSQYRHVLDAIKAWTTYSALYPQTVGESEDVSDLFTNKKSQAWKSLTTTYSLLYDQLKTENRNIVRELGPLNCIVGNKSFSRGYLVVALRRRTKREFERALQALNRFFSNILKVDIVAEQLLRDRSIDVSEDVQAVNLSFLRLFVGNTLTSVLPCKKRAISDSEKKEVFRLVNVCARAIIWMIFIGTGLPYLFPEIVRLKFSGSDRNIYIDPTTRGLEIRTTSSMAQTNRRSTKLLDTTTSNYLFFYIMIIVSLRNDVVGSEFAGMSRDLYNEMGSKVPTPPNKGTDMVAVSLSDRDYSYQVIHTFLFADVLAGKLLKYEQFNRRTGQYPRSVHKNACLNFRELRYGIMYFMRKHANMEKITLAVNAVEEYAGYIAVTGSRVYDRNDSAKSFIDSEIALAWHRFLGLEMTREVTAAKKEESDKRKYRPQGSPGDLVVAGRLLYGETFLFRKGQQDVANAVYLGTEHLIPVQAPPGSGKTVLFQIPLIAVKKRNSVPKVVSFVFVPYIPLKANMIDRLKTRGILDVGDVIELWRNGDSIEERTLTADVYVGTFRDMGTDACKRLIGGWYQNFKKTFLGLIVVDEVQNFKSVLGFGSKLYKSICQINFGLAWKVVVLSSTIGWQGFAKPLQRIGFETPLTTELSLDSKCYVHNLVDEMPLASSVKWFAECASSKLCLERAVILVNQFMASEEKSKAILVCRTREQVGILARDLVAHDSLYIHDQLSDVDQGHAMRVFTEDPSKRVLIGTKDVTEGIDVQNLQLVVLVDYLPSVEVFVQAAGRIRGDGLCIVLWSSSSNDGAPGRLTPGCLTPQLNSFYVLSQKGHVGCCGDYNTKNLRPVEFVERVFPKMVEFPILNKNQWEAFDDERLPRTLSTRKSSLTSESNSVTGSHSGYSFERSRTDPTTLFTVPPIATPAQIRMASKYPAVHLERLHQANRQ</sequence>
<dbReference type="KEGG" id="kng:KNAG_0B07010"/>